<feature type="compositionally biased region" description="Basic and acidic residues" evidence="2">
    <location>
        <begin position="107"/>
        <end position="119"/>
    </location>
</feature>
<dbReference type="EMBL" id="LASV01000048">
    <property type="protein sequence ID" value="KKA24827.1"/>
    <property type="molecule type" value="Genomic_DNA"/>
</dbReference>
<comment type="caution">
    <text evidence="5">The sequence shown here is derived from an EMBL/GenBank/DDBJ whole genome shotgun (WGS) entry which is preliminary data.</text>
</comment>
<gene>
    <name evidence="5" type="ORF">T310_1186</name>
</gene>
<dbReference type="InterPro" id="IPR013930">
    <property type="entry name" value="RPAP1_N"/>
</dbReference>
<evidence type="ECO:0000256" key="1">
    <source>
        <dbReference type="ARBA" id="ARBA00009953"/>
    </source>
</evidence>
<feature type="compositionally biased region" description="Basic and acidic residues" evidence="2">
    <location>
        <begin position="279"/>
        <end position="290"/>
    </location>
</feature>
<feature type="domain" description="RPAP1 N-terminal" evidence="4">
    <location>
        <begin position="111"/>
        <end position="155"/>
    </location>
</feature>
<protein>
    <submittedName>
        <fullName evidence="5">Transcription factor Rba50</fullName>
    </submittedName>
</protein>
<sequence length="481" mass="52075">MAFRGERFVLDLDDDDDENGPPPSIPDRSRAGPSLDLIGDIMERTPAAPPSAPKPTSSASTGFPAHKNRVRQSAFKQRRTGTAQEAKSPPPAEQPSTDTRQEPMSIEEEKKSIDEENRRRLAAMSPEQIEKERAELMAGLSPSLIERLLRRANIDDEPQTQPSRKSPNAQAPPQKQEPDTRKEPAKQAKSVSFDIPEPEEQAPTPDDSSKSPSDTPAHTQAAPSASTAAAIDELPPPHPPPDLRPASEIPSGPIHFPTPPPRQDPMPNLDPSSPSFLEDLQKHYFPDTPHDPSSLSWLKPPSRDPDDPDTQSPYHPASQATAVAPSSVRFSLTGTILSPATSLSLPTTLGLHHHAKDPEAAGYTIPELSILSRSTVPAQRCIAWQVIGRILFRLGKGEFGEPGSTLVEGLWSVIERERVVERMLEEAEGGDSEKNKESGGGAARLGRHASAKAWAVEGVWLWQTGGGGDRGILKDGAVRSR</sequence>
<organism evidence="5 6">
    <name type="scientific">Rasamsonia emersonii (strain ATCC 16479 / CBS 393.64 / IMI 116815)</name>
    <dbReference type="NCBI Taxonomy" id="1408163"/>
    <lineage>
        <taxon>Eukaryota</taxon>
        <taxon>Fungi</taxon>
        <taxon>Dikarya</taxon>
        <taxon>Ascomycota</taxon>
        <taxon>Pezizomycotina</taxon>
        <taxon>Eurotiomycetes</taxon>
        <taxon>Eurotiomycetidae</taxon>
        <taxon>Eurotiales</taxon>
        <taxon>Trichocomaceae</taxon>
        <taxon>Rasamsonia</taxon>
    </lineage>
</organism>
<reference evidence="5 6" key="1">
    <citation type="submission" date="2015-04" db="EMBL/GenBank/DDBJ databases">
        <authorList>
            <person name="Heijne W.H."/>
            <person name="Fedorova N.D."/>
            <person name="Nierman W.C."/>
            <person name="Vollebregt A.W."/>
            <person name="Zhao Z."/>
            <person name="Wu L."/>
            <person name="Kumar M."/>
            <person name="Stam H."/>
            <person name="van den Berg M.A."/>
            <person name="Pel H.J."/>
        </authorList>
    </citation>
    <scope>NUCLEOTIDE SEQUENCE [LARGE SCALE GENOMIC DNA]</scope>
    <source>
        <strain evidence="5 6">CBS 393.64</strain>
    </source>
</reference>
<feature type="compositionally biased region" description="Basic and acidic residues" evidence="2">
    <location>
        <begin position="1"/>
        <end position="10"/>
    </location>
</feature>
<dbReference type="PANTHER" id="PTHR21483:SF18">
    <property type="entry name" value="RNA POLYMERASE II-ASSOCIATED PROTEIN 1"/>
    <property type="match status" value="1"/>
</dbReference>
<dbReference type="Pfam" id="PF08621">
    <property type="entry name" value="RPAP1_N"/>
    <property type="match status" value="1"/>
</dbReference>
<dbReference type="GO" id="GO:0006366">
    <property type="term" value="P:transcription by RNA polymerase II"/>
    <property type="evidence" value="ECO:0007669"/>
    <property type="project" value="InterPro"/>
</dbReference>
<feature type="compositionally biased region" description="Basic and acidic residues" evidence="2">
    <location>
        <begin position="176"/>
        <end position="186"/>
    </location>
</feature>
<dbReference type="Proteomes" id="UP000053958">
    <property type="component" value="Unassembled WGS sequence"/>
</dbReference>
<dbReference type="Pfam" id="PF08620">
    <property type="entry name" value="RPAP1_C"/>
    <property type="match status" value="1"/>
</dbReference>
<accession>A0A0F4Z2U2</accession>
<feature type="region of interest" description="Disordered" evidence="2">
    <location>
        <begin position="147"/>
        <end position="321"/>
    </location>
</feature>
<feature type="compositionally biased region" description="Pro residues" evidence="2">
    <location>
        <begin position="234"/>
        <end position="243"/>
    </location>
</feature>
<feature type="compositionally biased region" description="Low complexity" evidence="2">
    <location>
        <begin position="203"/>
        <end position="230"/>
    </location>
</feature>
<dbReference type="GeneID" id="25313537"/>
<evidence type="ECO:0000259" key="3">
    <source>
        <dbReference type="Pfam" id="PF08620"/>
    </source>
</evidence>
<dbReference type="AlphaFoldDB" id="A0A0F4Z2U2"/>
<dbReference type="InterPro" id="IPR013929">
    <property type="entry name" value="RPAP1_C"/>
</dbReference>
<evidence type="ECO:0000259" key="4">
    <source>
        <dbReference type="Pfam" id="PF08621"/>
    </source>
</evidence>
<evidence type="ECO:0000256" key="2">
    <source>
        <dbReference type="SAM" id="MobiDB-lite"/>
    </source>
</evidence>
<feature type="region of interest" description="Disordered" evidence="2">
    <location>
        <begin position="425"/>
        <end position="444"/>
    </location>
</feature>
<comment type="similarity">
    <text evidence="1">Belongs to the RPAP1 family.</text>
</comment>
<evidence type="ECO:0000313" key="6">
    <source>
        <dbReference type="Proteomes" id="UP000053958"/>
    </source>
</evidence>
<evidence type="ECO:0000313" key="5">
    <source>
        <dbReference type="EMBL" id="KKA24827.1"/>
    </source>
</evidence>
<keyword evidence="6" id="KW-1185">Reference proteome</keyword>
<feature type="domain" description="RPAP1 C-terminal" evidence="3">
    <location>
        <begin position="327"/>
        <end position="394"/>
    </location>
</feature>
<feature type="compositionally biased region" description="Polar residues" evidence="2">
    <location>
        <begin position="310"/>
        <end position="321"/>
    </location>
</feature>
<dbReference type="InterPro" id="IPR039913">
    <property type="entry name" value="RPAP1/Rba50"/>
</dbReference>
<feature type="compositionally biased region" description="Polar residues" evidence="2">
    <location>
        <begin position="159"/>
        <end position="173"/>
    </location>
</feature>
<name>A0A0F4Z2U2_RASE3</name>
<dbReference type="RefSeq" id="XP_013331439.1">
    <property type="nucleotide sequence ID" value="XM_013475985.1"/>
</dbReference>
<proteinExistence type="inferred from homology"/>
<dbReference type="PANTHER" id="PTHR21483">
    <property type="entry name" value="RNA POLYMERASE II-ASSOCIATED PROTEIN 1"/>
    <property type="match status" value="1"/>
</dbReference>
<feature type="compositionally biased region" description="Basic and acidic residues" evidence="2">
    <location>
        <begin position="425"/>
        <end position="437"/>
    </location>
</feature>
<feature type="region of interest" description="Disordered" evidence="2">
    <location>
        <begin position="1"/>
        <end position="135"/>
    </location>
</feature>
<dbReference type="OrthoDB" id="348201at2759"/>
<dbReference type="STRING" id="1408163.A0A0F4Z2U2"/>